<dbReference type="Proteomes" id="UP000249061">
    <property type="component" value="Unassembled WGS sequence"/>
</dbReference>
<feature type="transmembrane region" description="Helical" evidence="1">
    <location>
        <begin position="46"/>
        <end position="66"/>
    </location>
</feature>
<protein>
    <recommendedName>
        <fullName evidence="4">Glycosyltransferase RgtA/B/C/D-like domain-containing protein</fullName>
    </recommendedName>
</protein>
<feature type="transmembrane region" description="Helical" evidence="1">
    <location>
        <begin position="102"/>
        <end position="123"/>
    </location>
</feature>
<organism evidence="2 3">
    <name type="scientific">Archangium gephyra</name>
    <dbReference type="NCBI Taxonomy" id="48"/>
    <lineage>
        <taxon>Bacteria</taxon>
        <taxon>Pseudomonadati</taxon>
        <taxon>Myxococcota</taxon>
        <taxon>Myxococcia</taxon>
        <taxon>Myxococcales</taxon>
        <taxon>Cystobacterineae</taxon>
        <taxon>Archangiaceae</taxon>
        <taxon>Archangium</taxon>
    </lineage>
</organism>
<evidence type="ECO:0000313" key="3">
    <source>
        <dbReference type="Proteomes" id="UP000249061"/>
    </source>
</evidence>
<keyword evidence="1" id="KW-0472">Membrane</keyword>
<dbReference type="EMBL" id="QFQP01000048">
    <property type="protein sequence ID" value="PZR05099.1"/>
    <property type="molecule type" value="Genomic_DNA"/>
</dbReference>
<proteinExistence type="predicted"/>
<keyword evidence="1" id="KW-1133">Transmembrane helix</keyword>
<evidence type="ECO:0008006" key="4">
    <source>
        <dbReference type="Google" id="ProtNLM"/>
    </source>
</evidence>
<accession>A0A2W5SPK8</accession>
<feature type="transmembrane region" description="Helical" evidence="1">
    <location>
        <begin position="78"/>
        <end position="96"/>
    </location>
</feature>
<evidence type="ECO:0000313" key="2">
    <source>
        <dbReference type="EMBL" id="PZR05099.1"/>
    </source>
</evidence>
<sequence length="483" mass="52953">MVPIAALLGLNVAFRVPALINANAVNSDAAVVGLQAMHMLRGEFDRFLWGAGYQGSFDVAVVALFFKLFGVGALQLMWAPLFGHLLLCVFAFLTLARHVKSGWTAFLLTLVLTFTPQAINGVILAPPRQWCVTAVFFAVWLVDVQRLWALFVGTCLAWLSTFLDLYGLLLAVPLTVSLLFRALGSRQRVREIVVTLAGALMGFVVVAWLRAVPGVVNATPTNLSLKPARLAHNFPLLWEQCLPWVTGAKVWVPGASLYPDLWEPPFAVRALQGFGAVVFVGLVLTSPFWLRSERVTWAAKSFGVFGSLGALAALGGFLASNRPSDMWAARYLAPLVWLAPFALVPWAQALRPRGLTALLAPYLVIAALGGWMSFGAWSVTPRGSAAEELRLGEALRARGIEVAHAPYWLAYRLTFLWQEQPVVLSLDEDRRPEYRTETANAKKVAYVFHPSEPRSTPEQVLPTLTGPVERLELEGFIILLVGQ</sequence>
<feature type="transmembrane region" description="Helical" evidence="1">
    <location>
        <begin position="192"/>
        <end position="211"/>
    </location>
</feature>
<reference evidence="2 3" key="1">
    <citation type="submission" date="2017-08" db="EMBL/GenBank/DDBJ databases">
        <title>Infants hospitalized years apart are colonized by the same room-sourced microbial strains.</title>
        <authorList>
            <person name="Brooks B."/>
            <person name="Olm M.R."/>
            <person name="Firek B.A."/>
            <person name="Baker R."/>
            <person name="Thomas B.C."/>
            <person name="Morowitz M.J."/>
            <person name="Banfield J.F."/>
        </authorList>
    </citation>
    <scope>NUCLEOTIDE SEQUENCE [LARGE SCALE GENOMIC DNA]</scope>
    <source>
        <strain evidence="2">S2_003_000_R2_14</strain>
    </source>
</reference>
<feature type="transmembrane region" description="Helical" evidence="1">
    <location>
        <begin position="357"/>
        <end position="377"/>
    </location>
</feature>
<feature type="transmembrane region" description="Helical" evidence="1">
    <location>
        <begin position="157"/>
        <end position="180"/>
    </location>
</feature>
<feature type="transmembrane region" description="Helical" evidence="1">
    <location>
        <begin position="331"/>
        <end position="350"/>
    </location>
</feature>
<feature type="transmembrane region" description="Helical" evidence="1">
    <location>
        <begin position="302"/>
        <end position="319"/>
    </location>
</feature>
<feature type="transmembrane region" description="Helical" evidence="1">
    <location>
        <begin position="266"/>
        <end position="290"/>
    </location>
</feature>
<comment type="caution">
    <text evidence="2">The sequence shown here is derived from an EMBL/GenBank/DDBJ whole genome shotgun (WGS) entry which is preliminary data.</text>
</comment>
<dbReference type="AlphaFoldDB" id="A0A2W5SPK8"/>
<gene>
    <name evidence="2" type="ORF">DI536_32910</name>
</gene>
<name>A0A2W5SPK8_9BACT</name>
<keyword evidence="1" id="KW-0812">Transmembrane</keyword>
<evidence type="ECO:0000256" key="1">
    <source>
        <dbReference type="SAM" id="Phobius"/>
    </source>
</evidence>